<evidence type="ECO:0000256" key="5">
    <source>
        <dbReference type="ARBA" id="ARBA00023136"/>
    </source>
</evidence>
<dbReference type="GO" id="GO:0016757">
    <property type="term" value="F:glycosyltransferase activity"/>
    <property type="evidence" value="ECO:0007669"/>
    <property type="project" value="UniProtKB-KW"/>
</dbReference>
<keyword evidence="10" id="KW-1185">Reference proteome</keyword>
<feature type="domain" description="Glycosyltransferase 2-like" evidence="8">
    <location>
        <begin position="9"/>
        <end position="161"/>
    </location>
</feature>
<evidence type="ECO:0000313" key="10">
    <source>
        <dbReference type="Proteomes" id="UP001238370"/>
    </source>
</evidence>
<accession>A0ABY8S9G5</accession>
<dbReference type="PANTHER" id="PTHR43646:SF2">
    <property type="entry name" value="GLYCOSYLTRANSFERASE 2-LIKE DOMAIN-CONTAINING PROTEIN"/>
    <property type="match status" value="1"/>
</dbReference>
<evidence type="ECO:0000256" key="6">
    <source>
        <dbReference type="SAM" id="MobiDB-lite"/>
    </source>
</evidence>
<evidence type="ECO:0000256" key="2">
    <source>
        <dbReference type="ARBA" id="ARBA00022475"/>
    </source>
</evidence>
<organism evidence="9 10">
    <name type="scientific">Edwardsiella anguillarum</name>
    <dbReference type="NCBI Taxonomy" id="1821960"/>
    <lineage>
        <taxon>Bacteria</taxon>
        <taxon>Pseudomonadati</taxon>
        <taxon>Pseudomonadota</taxon>
        <taxon>Gammaproteobacteria</taxon>
        <taxon>Enterobacterales</taxon>
        <taxon>Hafniaceae</taxon>
        <taxon>Edwardsiella</taxon>
    </lineage>
</organism>
<feature type="transmembrane region" description="Helical" evidence="7">
    <location>
        <begin position="295"/>
        <end position="314"/>
    </location>
</feature>
<keyword evidence="2" id="KW-1003">Cell membrane</keyword>
<dbReference type="SUPFAM" id="SSF53448">
    <property type="entry name" value="Nucleotide-diphospho-sugar transferases"/>
    <property type="match status" value="1"/>
</dbReference>
<dbReference type="InterPro" id="IPR029044">
    <property type="entry name" value="Nucleotide-diphossugar_trans"/>
</dbReference>
<dbReference type="Proteomes" id="UP001238370">
    <property type="component" value="Chromosome"/>
</dbReference>
<comment type="subcellular location">
    <subcellularLocation>
        <location evidence="1">Cell membrane</location>
    </subcellularLocation>
</comment>
<evidence type="ECO:0000259" key="8">
    <source>
        <dbReference type="Pfam" id="PF00535"/>
    </source>
</evidence>
<keyword evidence="4 9" id="KW-0808">Transferase</keyword>
<protein>
    <submittedName>
        <fullName evidence="9">Glycosyltransferase</fullName>
        <ecNumber evidence="9">2.4.-.-</ecNumber>
    </submittedName>
</protein>
<evidence type="ECO:0000256" key="3">
    <source>
        <dbReference type="ARBA" id="ARBA00022676"/>
    </source>
</evidence>
<dbReference type="PANTHER" id="PTHR43646">
    <property type="entry name" value="GLYCOSYLTRANSFERASE"/>
    <property type="match status" value="1"/>
</dbReference>
<dbReference type="Pfam" id="PF00535">
    <property type="entry name" value="Glycos_transf_2"/>
    <property type="match status" value="1"/>
</dbReference>
<keyword evidence="7" id="KW-1133">Transmembrane helix</keyword>
<keyword evidence="7" id="KW-0812">Transmembrane</keyword>
<dbReference type="EMBL" id="CP094302">
    <property type="protein sequence ID" value="WHP82260.1"/>
    <property type="molecule type" value="Genomic_DNA"/>
</dbReference>
<feature type="region of interest" description="Disordered" evidence="6">
    <location>
        <begin position="316"/>
        <end position="335"/>
    </location>
</feature>
<reference evidence="9 10" key="1">
    <citation type="submission" date="2022-03" db="EMBL/GenBank/DDBJ databases">
        <title>Survey of Intraspecific Variation of Edwardsiella anguillarum Isolates from Non-Anguillid Fish Host Originating from Varied Geographic Locations.</title>
        <authorList>
            <person name="Armwood A.R."/>
            <person name="Woodyard E."/>
            <person name="Waldbieser G.C."/>
            <person name="Camus A.C."/>
            <person name="Divya D."/>
            <person name="Tekedar H."/>
            <person name="Soto E."/>
            <person name="Stein C."/>
            <person name="Ucko M."/>
            <person name="Ware C."/>
            <person name="Griffin M.J."/>
        </authorList>
    </citation>
    <scope>NUCLEOTIDE SEQUENCE [LARGE SCALE GENOMIC DNA]</scope>
    <source>
        <strain evidence="9 10">R18-35-2</strain>
    </source>
</reference>
<gene>
    <name evidence="9" type="ORF">MQ095_10615</name>
</gene>
<sequence length="335" mass="37064">MTERPFITVSIKTFNEAQGIAATIDSVRHQLADYPHRIIVADGLSTDNTVALALAQGARVVTLCHAADRSCGVGHQMGYLFSQGEYLLLLDGDMTLAPGFIDAAVDFLSRHPDYAGVAGQVEMDDAANHDFRSRRQRLARIYPLGDCDHPGGGGLYRRSAIAPLGYLTNRNLHGLEEAELGMRLGAAGYRLRRLAIPYFHHRSHPLPTAAMLKYRWRSGFLWGPGELLRSAWGKPYFGAALRCVRNELLFTLYLLTLLLTLPALWFSPWPLLLMLLPLAAFILGKSWQSRSLADGALSVVTLTLFAAGLLRGLLRPQRDPRQPPACRERIAEARP</sequence>
<name>A0ABY8S9G5_9GAMM</name>
<evidence type="ECO:0000256" key="1">
    <source>
        <dbReference type="ARBA" id="ARBA00004236"/>
    </source>
</evidence>
<feature type="transmembrane region" description="Helical" evidence="7">
    <location>
        <begin position="252"/>
        <end position="283"/>
    </location>
</feature>
<dbReference type="InterPro" id="IPR001173">
    <property type="entry name" value="Glyco_trans_2-like"/>
</dbReference>
<evidence type="ECO:0000256" key="7">
    <source>
        <dbReference type="SAM" id="Phobius"/>
    </source>
</evidence>
<evidence type="ECO:0000256" key="4">
    <source>
        <dbReference type="ARBA" id="ARBA00022679"/>
    </source>
</evidence>
<keyword evidence="5 7" id="KW-0472">Membrane</keyword>
<evidence type="ECO:0000313" key="9">
    <source>
        <dbReference type="EMBL" id="WHP82260.1"/>
    </source>
</evidence>
<proteinExistence type="predicted"/>
<dbReference type="Gene3D" id="3.90.550.10">
    <property type="entry name" value="Spore Coat Polysaccharide Biosynthesis Protein SpsA, Chain A"/>
    <property type="match status" value="1"/>
</dbReference>
<keyword evidence="3 9" id="KW-0328">Glycosyltransferase</keyword>
<dbReference type="EC" id="2.4.-.-" evidence="9"/>